<dbReference type="Proteomes" id="UP001079430">
    <property type="component" value="Unassembled WGS sequence"/>
</dbReference>
<reference evidence="1" key="1">
    <citation type="submission" date="2022-10" db="EMBL/GenBank/DDBJ databases">
        <title>Whole genome sequencing of three plant growth promoting bacteria isolated from Vachellia tortilis subsp. raddiana in Morocco.</title>
        <authorList>
            <person name="Hnini M."/>
            <person name="Zouagui R."/>
            <person name="Zouagui H."/>
            <person name="Chemao Elfihri M.-W."/>
            <person name="Ibrahimi A."/>
            <person name="Sbabou L."/>
            <person name="Aurag J."/>
        </authorList>
    </citation>
    <scope>NUCLEOTIDE SEQUENCE</scope>
    <source>
        <strain evidence="1">LMR678</strain>
    </source>
</reference>
<organism evidence="1 2">
    <name type="scientific">Sinorhizobium psoraleae</name>
    <dbReference type="NCBI Taxonomy" id="520838"/>
    <lineage>
        <taxon>Bacteria</taxon>
        <taxon>Pseudomonadati</taxon>
        <taxon>Pseudomonadota</taxon>
        <taxon>Alphaproteobacteria</taxon>
        <taxon>Hyphomicrobiales</taxon>
        <taxon>Rhizobiaceae</taxon>
        <taxon>Sinorhizobium/Ensifer group</taxon>
        <taxon>Sinorhizobium</taxon>
    </lineage>
</organism>
<proteinExistence type="predicted"/>
<protein>
    <submittedName>
        <fullName evidence="1">Uncharacterized protein</fullName>
    </submittedName>
</protein>
<keyword evidence="2" id="KW-1185">Reference proteome</keyword>
<evidence type="ECO:0000313" key="2">
    <source>
        <dbReference type="Proteomes" id="UP001079430"/>
    </source>
</evidence>
<sequence length="375" mass="40855">MSKKRGMARDRVSPSVMRPYVEASARPTFAGPAPSQVTVQAIEVCQVIQSIESSVTLVAGKATLVRIYVDQATLGEPVKLRGELAIRRSAGGPATYVPAVGDLTLDPHDGTALTDKRKEIAASLNFRLPITATAAGTLFVEVNRLSPAGGSDVNLEGMTKTRVEFVSTPPLRIRCVGLRYRDAAGRPHAPDAVHFACLRSFLERAYPVPSVVWSQIVVDADFTAPFSDDTVVRANMQIAAIRSSEVNSGTDPRTHYLGLVDDAAGKNFMRGRAMGIRPLRSPIRSPRLHAASRTGLLVTMTFLMQIGTARTSLAIRSADIIRVSRLATRMLPILPSRSRTGSCRMLIRSTSDMISEIRLSVYHCRRFQERITTIS</sequence>
<dbReference type="EMBL" id="JAPVOI010000005">
    <property type="protein sequence ID" value="MCZ4093449.1"/>
    <property type="molecule type" value="Genomic_DNA"/>
</dbReference>
<comment type="caution">
    <text evidence="1">The sequence shown here is derived from an EMBL/GenBank/DDBJ whole genome shotgun (WGS) entry which is preliminary data.</text>
</comment>
<dbReference type="RefSeq" id="WP_269285219.1">
    <property type="nucleotide sequence ID" value="NZ_JAPVOI010000005.1"/>
</dbReference>
<gene>
    <name evidence="1" type="ORF">O3W52_26805</name>
</gene>
<name>A0ABT4KNG3_9HYPH</name>
<accession>A0ABT4KNG3</accession>
<evidence type="ECO:0000313" key="1">
    <source>
        <dbReference type="EMBL" id="MCZ4093449.1"/>
    </source>
</evidence>